<dbReference type="Pfam" id="PF00392">
    <property type="entry name" value="GntR"/>
    <property type="match status" value="1"/>
</dbReference>
<dbReference type="SUPFAM" id="SSF46785">
    <property type="entry name" value="Winged helix' DNA-binding domain"/>
    <property type="match status" value="1"/>
</dbReference>
<keyword evidence="3" id="KW-0238">DNA-binding</keyword>
<organism evidence="6 7">
    <name type="scientific">Micromonospora endolithica</name>
    <dbReference type="NCBI Taxonomy" id="230091"/>
    <lineage>
        <taxon>Bacteria</taxon>
        <taxon>Bacillati</taxon>
        <taxon>Actinomycetota</taxon>
        <taxon>Actinomycetes</taxon>
        <taxon>Micromonosporales</taxon>
        <taxon>Micromonosporaceae</taxon>
        <taxon>Micromonospora</taxon>
    </lineage>
</organism>
<dbReference type="OrthoDB" id="4307011at2"/>
<dbReference type="PANTHER" id="PTHR46577">
    <property type="entry name" value="HTH-TYPE TRANSCRIPTIONAL REGULATORY PROTEIN GABR"/>
    <property type="match status" value="1"/>
</dbReference>
<dbReference type="Proteomes" id="UP000281726">
    <property type="component" value="Unassembled WGS sequence"/>
</dbReference>
<evidence type="ECO:0000256" key="2">
    <source>
        <dbReference type="ARBA" id="ARBA00023015"/>
    </source>
</evidence>
<proteinExistence type="predicted"/>
<keyword evidence="4" id="KW-0804">Transcription</keyword>
<evidence type="ECO:0000256" key="4">
    <source>
        <dbReference type="ARBA" id="ARBA00023163"/>
    </source>
</evidence>
<dbReference type="Gene3D" id="1.10.10.10">
    <property type="entry name" value="Winged helix-like DNA-binding domain superfamily/Winged helix DNA-binding domain"/>
    <property type="match status" value="1"/>
</dbReference>
<dbReference type="InterPro" id="IPR051446">
    <property type="entry name" value="HTH_trans_reg/aminotransferase"/>
</dbReference>
<keyword evidence="2" id="KW-0805">Transcription regulation</keyword>
<evidence type="ECO:0000256" key="1">
    <source>
        <dbReference type="ARBA" id="ARBA00022898"/>
    </source>
</evidence>
<accession>A0A3A9Z5E2</accession>
<gene>
    <name evidence="6" type="ORF">D7223_20995</name>
</gene>
<dbReference type="AlphaFoldDB" id="A0A3A9Z5E2"/>
<evidence type="ECO:0000313" key="7">
    <source>
        <dbReference type="Proteomes" id="UP000281726"/>
    </source>
</evidence>
<feature type="domain" description="HTH gntR-type" evidence="5">
    <location>
        <begin position="19"/>
        <end position="87"/>
    </location>
</feature>
<dbReference type="InterPro" id="IPR036390">
    <property type="entry name" value="WH_DNA-bd_sf"/>
</dbReference>
<dbReference type="InterPro" id="IPR036388">
    <property type="entry name" value="WH-like_DNA-bd_sf"/>
</dbReference>
<reference evidence="6 7" key="1">
    <citation type="journal article" date="2004" name="Syst. Appl. Microbiol.">
        <title>Cryptoendolithic actinomycetes from antarctic sandstone rock samples: Micromonospora endolithica sp. nov. and two isolates related to Micromonospora coerulea Jensen 1932.</title>
        <authorList>
            <person name="Hirsch P."/>
            <person name="Mevs U."/>
            <person name="Kroppenstedt R.M."/>
            <person name="Schumann P."/>
            <person name="Stackebrandt E."/>
        </authorList>
    </citation>
    <scope>NUCLEOTIDE SEQUENCE [LARGE SCALE GENOMIC DNA]</scope>
    <source>
        <strain evidence="6 7">JCM 12677</strain>
    </source>
</reference>
<dbReference type="CDD" id="cd07377">
    <property type="entry name" value="WHTH_GntR"/>
    <property type="match status" value="1"/>
</dbReference>
<keyword evidence="1" id="KW-0663">Pyridoxal phosphate</keyword>
<dbReference type="InterPro" id="IPR000524">
    <property type="entry name" value="Tscrpt_reg_HTH_GntR"/>
</dbReference>
<dbReference type="PROSITE" id="PS50949">
    <property type="entry name" value="HTH_GNTR"/>
    <property type="match status" value="1"/>
</dbReference>
<protein>
    <submittedName>
        <fullName evidence="6">GntR family transcriptional regulator</fullName>
    </submittedName>
</protein>
<evidence type="ECO:0000259" key="5">
    <source>
        <dbReference type="PROSITE" id="PS50949"/>
    </source>
</evidence>
<dbReference type="GO" id="GO:0003700">
    <property type="term" value="F:DNA-binding transcription factor activity"/>
    <property type="evidence" value="ECO:0007669"/>
    <property type="project" value="InterPro"/>
</dbReference>
<dbReference type="EMBL" id="RBAK01000008">
    <property type="protein sequence ID" value="RKN43518.1"/>
    <property type="molecule type" value="Genomic_DNA"/>
</dbReference>
<dbReference type="GO" id="GO:0003677">
    <property type="term" value="F:DNA binding"/>
    <property type="evidence" value="ECO:0007669"/>
    <property type="project" value="UniProtKB-KW"/>
</dbReference>
<dbReference type="SMART" id="SM00345">
    <property type="entry name" value="HTH_GNTR"/>
    <property type="match status" value="1"/>
</dbReference>
<dbReference type="RefSeq" id="WP_120730113.1">
    <property type="nucleotide sequence ID" value="NZ_RBAK01000008.1"/>
</dbReference>
<keyword evidence="7" id="KW-1185">Reference proteome</keyword>
<comment type="caution">
    <text evidence="6">The sequence shown here is derived from an EMBL/GenBank/DDBJ whole genome shotgun (WGS) entry which is preliminary data.</text>
</comment>
<name>A0A3A9Z5E2_9ACTN</name>
<dbReference type="PANTHER" id="PTHR46577:SF1">
    <property type="entry name" value="HTH-TYPE TRANSCRIPTIONAL REGULATORY PROTEIN GABR"/>
    <property type="match status" value="1"/>
</dbReference>
<sequence>MTGGKGGTVRLTVDPGSSVAPYEQVRAQLAAQVGDGRLPVGTRLPPVRRLAADLDLAVNTVARAYRELEAAGLLETRGRHGTFVAPGRDDARDRLHRAAVDYAAQAARLGVPADAALDLVRAALEAGVDHHNHAEAAPRRPAGGP</sequence>
<evidence type="ECO:0000313" key="6">
    <source>
        <dbReference type="EMBL" id="RKN43518.1"/>
    </source>
</evidence>
<evidence type="ECO:0000256" key="3">
    <source>
        <dbReference type="ARBA" id="ARBA00023125"/>
    </source>
</evidence>